<reference evidence="2" key="1">
    <citation type="submission" date="2021-05" db="EMBL/GenBank/DDBJ databases">
        <authorList>
            <person name="Alioto T."/>
            <person name="Alioto T."/>
            <person name="Gomez Garrido J."/>
        </authorList>
    </citation>
    <scope>NUCLEOTIDE SEQUENCE</scope>
</reference>
<evidence type="ECO:0000256" key="1">
    <source>
        <dbReference type="SAM" id="MobiDB-lite"/>
    </source>
</evidence>
<name>A0A8D9FDV0_9HEMI</name>
<proteinExistence type="predicted"/>
<protein>
    <submittedName>
        <fullName evidence="2">Uncharacterized protein</fullName>
    </submittedName>
</protein>
<dbReference type="AlphaFoldDB" id="A0A8D9FDV0"/>
<accession>A0A8D9FDV0</accession>
<evidence type="ECO:0000313" key="2">
    <source>
        <dbReference type="EMBL" id="CAG6786402.1"/>
    </source>
</evidence>
<sequence>MIFPEMRRRKKDRLIEDSRSGAGKGKIARRAMSRKRGLQKLEGKCCTKYTAEVGKKREQKKEGKSSFVCRKRNRNEQWVDGWRVFCVIFFCLPQHRISFRSQGFQEG</sequence>
<feature type="region of interest" description="Disordered" evidence="1">
    <location>
        <begin position="1"/>
        <end position="33"/>
    </location>
</feature>
<organism evidence="2">
    <name type="scientific">Cacopsylla melanoneura</name>
    <dbReference type="NCBI Taxonomy" id="428564"/>
    <lineage>
        <taxon>Eukaryota</taxon>
        <taxon>Metazoa</taxon>
        <taxon>Ecdysozoa</taxon>
        <taxon>Arthropoda</taxon>
        <taxon>Hexapoda</taxon>
        <taxon>Insecta</taxon>
        <taxon>Pterygota</taxon>
        <taxon>Neoptera</taxon>
        <taxon>Paraneoptera</taxon>
        <taxon>Hemiptera</taxon>
        <taxon>Sternorrhyncha</taxon>
        <taxon>Psylloidea</taxon>
        <taxon>Psyllidae</taxon>
        <taxon>Psyllinae</taxon>
        <taxon>Cacopsylla</taxon>
    </lineage>
</organism>
<dbReference type="EMBL" id="HBUF01648068">
    <property type="protein sequence ID" value="CAG6786402.1"/>
    <property type="molecule type" value="Transcribed_RNA"/>
</dbReference>